<name>A0AAU9DGH7_9BACT</name>
<evidence type="ECO:0000313" key="3">
    <source>
        <dbReference type="EMBL" id="BDD11655.1"/>
    </source>
</evidence>
<keyword evidence="3" id="KW-0614">Plasmid</keyword>
<organism evidence="3 4">
    <name type="scientific">Fulvitalea axinellae</name>
    <dbReference type="NCBI Taxonomy" id="1182444"/>
    <lineage>
        <taxon>Bacteria</taxon>
        <taxon>Pseudomonadati</taxon>
        <taxon>Bacteroidota</taxon>
        <taxon>Cytophagia</taxon>
        <taxon>Cytophagales</taxon>
        <taxon>Persicobacteraceae</taxon>
        <taxon>Fulvitalea</taxon>
    </lineage>
</organism>
<dbReference type="KEGG" id="fax:FUAX_33030"/>
<evidence type="ECO:0008006" key="5">
    <source>
        <dbReference type="Google" id="ProtNLM"/>
    </source>
</evidence>
<sequence>MGLFGKKNLDAQKMFDTVTSGIDKMFYTNEERAEADMERVRAHTEYVKGTLEENGTRSVTRRYLAVMIMAVFLGLVVGAVAAYPFDREYAKFIFEVATSIFTLAMMVAAFFFGSHMIRNVMDKRKRNGRKA</sequence>
<dbReference type="Proteomes" id="UP001348817">
    <property type="component" value="Chromosome"/>
</dbReference>
<dbReference type="AlphaFoldDB" id="A0AAU9DGH7"/>
<evidence type="ECO:0000313" key="2">
    <source>
        <dbReference type="EMBL" id="BDD10871.1"/>
    </source>
</evidence>
<keyword evidence="1" id="KW-0812">Transmembrane</keyword>
<feature type="transmembrane region" description="Helical" evidence="1">
    <location>
        <begin position="97"/>
        <end position="117"/>
    </location>
</feature>
<reference evidence="3 4" key="1">
    <citation type="submission" date="2021-12" db="EMBL/GenBank/DDBJ databases">
        <title>Genome sequencing of bacteria with rrn-lacking chromosome and rrn-plasmid.</title>
        <authorList>
            <person name="Anda M."/>
            <person name="Iwasaki W."/>
        </authorList>
    </citation>
    <scope>NUCLEOTIDE SEQUENCE [LARGE SCALE GENOMIC DNA]</scope>
    <source>
        <strain evidence="3 4">DSM 100852</strain>
        <plasmid evidence="3 4">pFA1</plasmid>
    </source>
</reference>
<evidence type="ECO:0000256" key="1">
    <source>
        <dbReference type="SAM" id="Phobius"/>
    </source>
</evidence>
<protein>
    <recommendedName>
        <fullName evidence="5">Holin-X, holin superfamily III</fullName>
    </recommendedName>
</protein>
<evidence type="ECO:0000313" key="4">
    <source>
        <dbReference type="Proteomes" id="UP001348817"/>
    </source>
</evidence>
<accession>A0AAU9DGH7</accession>
<keyword evidence="1" id="KW-1133">Transmembrane helix</keyword>
<geneLocation type="plasmid" evidence="3 4">
    <name>pFA1</name>
</geneLocation>
<gene>
    <name evidence="2" type="ORF">FUAX_33030</name>
    <name evidence="3" type="ORF">FUAX_40870</name>
</gene>
<dbReference type="EMBL" id="AP025315">
    <property type="protein sequence ID" value="BDD11655.1"/>
    <property type="molecule type" value="Genomic_DNA"/>
</dbReference>
<dbReference type="RefSeq" id="WP_338392399.1">
    <property type="nucleotide sequence ID" value="NZ_AP025314.1"/>
</dbReference>
<dbReference type="KEGG" id="fax:FUAX_40870"/>
<keyword evidence="1" id="KW-0472">Membrane</keyword>
<keyword evidence="4" id="KW-1185">Reference proteome</keyword>
<feature type="transmembrane region" description="Helical" evidence="1">
    <location>
        <begin position="63"/>
        <end position="85"/>
    </location>
</feature>
<dbReference type="EMBL" id="AP025314">
    <property type="protein sequence ID" value="BDD10871.1"/>
    <property type="molecule type" value="Genomic_DNA"/>
</dbReference>
<proteinExistence type="predicted"/>
<dbReference type="Proteomes" id="UP001348817">
    <property type="component" value="Plasmid pFA1"/>
</dbReference>